<evidence type="ECO:0000259" key="4">
    <source>
        <dbReference type="PROSITE" id="PS51459"/>
    </source>
</evidence>
<evidence type="ECO:0000256" key="3">
    <source>
        <dbReference type="PIRSR" id="PIRSR640198-3"/>
    </source>
</evidence>
<evidence type="ECO:0000313" key="5">
    <source>
        <dbReference type="EMBL" id="MBB4569848.1"/>
    </source>
</evidence>
<feature type="binding site" evidence="2">
    <location>
        <begin position="178"/>
        <end position="185"/>
    </location>
    <ligand>
        <name>ATP</name>
        <dbReference type="ChEBI" id="CHEBI:30616"/>
    </ligand>
</feature>
<evidence type="ECO:0000256" key="2">
    <source>
        <dbReference type="PIRSR" id="PIRSR640198-2"/>
    </source>
</evidence>
<feature type="site" description="Important for autoinhibition of adenylyltransferase activity" evidence="3">
    <location>
        <position position="45"/>
    </location>
</feature>
<dbReference type="GO" id="GO:0005524">
    <property type="term" value="F:ATP binding"/>
    <property type="evidence" value="ECO:0007669"/>
    <property type="project" value="UniProtKB-KW"/>
</dbReference>
<keyword evidence="2" id="KW-0547">Nucleotide-binding</keyword>
<protein>
    <submittedName>
        <fullName evidence="5">Fic family protein</fullName>
    </submittedName>
</protein>
<dbReference type="PANTHER" id="PTHR13504:SF38">
    <property type="entry name" value="FIDO DOMAIN-CONTAINING PROTEIN"/>
    <property type="match status" value="1"/>
</dbReference>
<gene>
    <name evidence="5" type="ORF">GGE60_003976</name>
</gene>
<feature type="domain" description="Fido" evidence="4">
    <location>
        <begin position="96"/>
        <end position="232"/>
    </location>
</feature>
<dbReference type="EMBL" id="JACIIG010000010">
    <property type="protein sequence ID" value="MBB4569848.1"/>
    <property type="molecule type" value="Genomic_DNA"/>
</dbReference>
<feature type="active site" evidence="1">
    <location>
        <position position="174"/>
    </location>
</feature>
<dbReference type="Gene3D" id="1.10.3290.10">
    <property type="entry name" value="Fido-like domain"/>
    <property type="match status" value="1"/>
</dbReference>
<reference evidence="5 6" key="1">
    <citation type="submission" date="2020-08" db="EMBL/GenBank/DDBJ databases">
        <title>Genomic Encyclopedia of Type Strains, Phase IV (KMG-V): Genome sequencing to study the core and pangenomes of soil and plant-associated prokaryotes.</title>
        <authorList>
            <person name="Whitman W."/>
        </authorList>
    </citation>
    <scope>NUCLEOTIDE SEQUENCE [LARGE SCALE GENOMIC DNA]</scope>
    <source>
        <strain evidence="5 6">SEMIA 492</strain>
    </source>
</reference>
<evidence type="ECO:0000256" key="1">
    <source>
        <dbReference type="PIRSR" id="PIRSR640198-1"/>
    </source>
</evidence>
<comment type="caution">
    <text evidence="5">The sequence shown here is derived from an EMBL/GenBank/DDBJ whole genome shotgun (WGS) entry which is preliminary data.</text>
</comment>
<dbReference type="PROSITE" id="PS51459">
    <property type="entry name" value="FIDO"/>
    <property type="match status" value="1"/>
</dbReference>
<dbReference type="SUPFAM" id="SSF140931">
    <property type="entry name" value="Fic-like"/>
    <property type="match status" value="1"/>
</dbReference>
<evidence type="ECO:0000313" key="6">
    <source>
        <dbReference type="Proteomes" id="UP000543836"/>
    </source>
</evidence>
<proteinExistence type="predicted"/>
<feature type="binding site" evidence="2">
    <location>
        <begin position="127"/>
        <end position="134"/>
    </location>
    <ligand>
        <name>ATP</name>
        <dbReference type="ChEBI" id="CHEBI:30616"/>
    </ligand>
</feature>
<dbReference type="InterPro" id="IPR040198">
    <property type="entry name" value="Fido_containing"/>
</dbReference>
<organism evidence="5 6">
    <name type="scientific">Rhizobium leucaenae</name>
    <dbReference type="NCBI Taxonomy" id="29450"/>
    <lineage>
        <taxon>Bacteria</taxon>
        <taxon>Pseudomonadati</taxon>
        <taxon>Pseudomonadota</taxon>
        <taxon>Alphaproteobacteria</taxon>
        <taxon>Hyphomicrobiales</taxon>
        <taxon>Rhizobiaceae</taxon>
        <taxon>Rhizobium/Agrobacterium group</taxon>
        <taxon>Rhizobium</taxon>
    </lineage>
</organism>
<sequence length="256" mass="28289">MTSPEQLFVKKNELDQLKRNMVAGGLDGLEHAQRIDITYTSNAIEGNTLTAGETALVIEKGITVGGKPLKDHLEAIDHARALDWVVEISADGSGPITEADIRNLHHLVVAQSKPEIAGRYADRARYVNTDAGAHHFPSPAEVVALMGDFCRWLGQAKNSPETAFRAHRQLVRIHPFNDGNGRTARLLMNLVLLRAGYPPIAIRPEDRPAYIAALEEEQRGGGHEAFDKMMYRRLDQTLDLYIDAARQARAQPVSKS</sequence>
<dbReference type="Pfam" id="PF02661">
    <property type="entry name" value="Fic"/>
    <property type="match status" value="1"/>
</dbReference>
<dbReference type="RefSeq" id="WP_028753058.1">
    <property type="nucleotide sequence ID" value="NZ_JACIIG010000010.1"/>
</dbReference>
<dbReference type="AlphaFoldDB" id="A0A7W6ZX90"/>
<keyword evidence="6" id="KW-1185">Reference proteome</keyword>
<dbReference type="InterPro" id="IPR036597">
    <property type="entry name" value="Fido-like_dom_sf"/>
</dbReference>
<name>A0A7W6ZX90_9HYPH</name>
<dbReference type="InterPro" id="IPR003812">
    <property type="entry name" value="Fido"/>
</dbReference>
<dbReference type="PANTHER" id="PTHR13504">
    <property type="entry name" value="FIDO DOMAIN-CONTAINING PROTEIN DDB_G0283145"/>
    <property type="match status" value="1"/>
</dbReference>
<keyword evidence="2" id="KW-0067">ATP-binding</keyword>
<dbReference type="OrthoDB" id="9813719at2"/>
<dbReference type="Proteomes" id="UP000543836">
    <property type="component" value="Unassembled WGS sequence"/>
</dbReference>
<accession>A0A7W6ZX90</accession>